<evidence type="ECO:0000313" key="7">
    <source>
        <dbReference type="EMBL" id="KHJ33278.1"/>
    </source>
</evidence>
<reference evidence="7 8" key="1">
    <citation type="journal article" date="2014" name="BMC Genomics">
        <title>Adaptive genomic structural variation in the grape powdery mildew pathogen, Erysiphe necator.</title>
        <authorList>
            <person name="Jones L."/>
            <person name="Riaz S."/>
            <person name="Morales-Cruz A."/>
            <person name="Amrine K.C."/>
            <person name="McGuire B."/>
            <person name="Gubler W.D."/>
            <person name="Walker M.A."/>
            <person name="Cantu D."/>
        </authorList>
    </citation>
    <scope>NUCLEOTIDE SEQUENCE [LARGE SCALE GENOMIC DNA]</scope>
    <source>
        <strain evidence="8">c</strain>
    </source>
</reference>
<dbReference type="PANTHER" id="PTHR15502">
    <property type="entry name" value="CALCINEURIN-BINDING PROTEIN CABIN 1-RELATED"/>
    <property type="match status" value="1"/>
</dbReference>
<comment type="function">
    <text evidence="1">Has a role in a nucleosome assembly pathway that is required for the integrity of heterochromatin and proper chromosome segregation.</text>
</comment>
<comment type="similarity">
    <text evidence="3">Belongs to the HIR3 family.</text>
</comment>
<dbReference type="GO" id="GO:0031491">
    <property type="term" value="F:nucleosome binding"/>
    <property type="evidence" value="ECO:0007669"/>
    <property type="project" value="TreeGrafter"/>
</dbReference>
<proteinExistence type="inferred from homology"/>
<evidence type="ECO:0000256" key="5">
    <source>
        <dbReference type="ARBA" id="ARBA00023242"/>
    </source>
</evidence>
<evidence type="ECO:0000313" key="8">
    <source>
        <dbReference type="Proteomes" id="UP000030854"/>
    </source>
</evidence>
<feature type="region of interest" description="Disordered" evidence="6">
    <location>
        <begin position="1679"/>
        <end position="1707"/>
    </location>
</feature>
<evidence type="ECO:0000256" key="6">
    <source>
        <dbReference type="SAM" id="MobiDB-lite"/>
    </source>
</evidence>
<keyword evidence="8" id="KW-1185">Reference proteome</keyword>
<evidence type="ECO:0000256" key="4">
    <source>
        <dbReference type="ARBA" id="ARBA00014848"/>
    </source>
</evidence>
<feature type="compositionally biased region" description="Acidic residues" evidence="6">
    <location>
        <begin position="1826"/>
        <end position="1842"/>
    </location>
</feature>
<name>A0A0B1P4V8_UNCNE</name>
<comment type="subcellular location">
    <subcellularLocation>
        <location evidence="2">Nucleus</location>
    </subcellularLocation>
</comment>
<evidence type="ECO:0000256" key="3">
    <source>
        <dbReference type="ARBA" id="ARBA00007335"/>
    </source>
</evidence>
<sequence>MRWQASFTALNIIPDDHAEDEIDNTKEIQIEDALKLYQVALKLHSQGPDQYENAAKAYQELLKSEVFRYPESESEFQRVYNHPEFEYVDAAIALELAAAGANGAPCNLPQILYLSYKNHGQFILDCVKSLLQHAKISSHELGYQGIAAVENFSLAIVSDESDTDLWRRIARVSAMLGSKRISRYCLEAALEVDDDPTVAEVEPASLEEGFAGEQLKEHLEILYDDVALLHPIMIPYLEKSMPKFLSKYKDLYPYLPDETRSFRYGERELKSTTLQLMIEVESRTWSGVGDRFCELWLSSYELGHPGAAVGIQITHQLKDVQEIETTTSQTGVVDQYSKDVEMTDAPTLDSSEIASVSFVGSRFTGESINLLNTATNSRAADETLPSVVILPTRKRSQSTAGFCDVRDDDIGAQKRSKRIRNRDTLADENVDSATQYAEQLEKFAQSDEVVFDFVGSILKKLDIHDLGTIKELQEALALKKPIDNEEIIANTALRDLRDILKTWDDVKASTFVDGNTADILGSSVGGENAGLTAFLNQHEIESTKLSNFPILNETEGLDEFIGLLNSRWTPLQDAIFEWILVILPTYITNIWSERLKLSVVRLISYVDADLFSRFQYDAKQLRSNKRNMIHLVEMTQSVFEIHLDIYAQIIGPNSTVSYNTRNLSHDRLRRWAGLSADIVGTYISDSRSDLSLRYLWTFALYATLTDDVTREHKISCWSDLESHIEEAGDHIIELPNNAAMPEISASAAEREASKLKTMDFFFNLFQADRSDPIVIIETLEPVLDPDCAIQPHIETEDTLASTTGSPASLKDMWKFLKSGSTPLRLFLWQRLREAYLSIGYSTQVFSCHLRSIEVIVEDLRSSNYTESAEDSRQHKLLNWLKALDDLLVKSLTMALNEYETCFEIIDERQLKSICATIAQLSRILHAAAIFDDEIRVKMVQLPATAIFSERGSFNGFINKLREMQVRTWALQYTLIKEAMSQFKELFPMPNILMMDYLAKIHNALGIRKMCKISNKIFLKMMKVELIRMKQIDRWEDYLGQVLYDLYGIKLGIGTRPLEEHGCPPEQLDKKTALSIADQVIAIANSLSMKDLLKHDLRVTIERMQAVAGLVKPSSQMQHNLRNYNMYLKTSISPLELHQAWKGQLQVNLLPVTAMENTLSRKGWYFLLGMISLTKYRSTKRLSPGPQSDDIRVASNYMRLHLQCNSDHWETWYHLALCFDYELEEEVLWSTDKINHHRTELVKIQRSAIHCYAMALSTAHQVADVSLKTGKKLSEMYQDFGMRLYASSRDPFSMEVFYLDDFERHMSGVSGLYKRALHAEMTKYRVWKFAAKLFRASLRERPDNWINHYMLAKCLWKMYYHLTKEEDPKVKENNPPTVKDILRACLDAIKTVPKPSKSSVEPIIEPHYKIVSIVHKLVKMEAITAQAGADLIQQQPFAARKGQPVIITNYEEEWSSYIIEQVRQLRKEDKQHWQHRMISRVASLLYENDEPMPSQNKAVSAKNEFRESMFTKTMHIQVWKPDHERPGRHCVFMERYTRRMVRLLEITNDKSNLEALVKRIRKKGNEFYRFTQVWTEACIAYLRIIRQAGCIPSSVDDIFKSTPADEFEIMSHQLTVWISDPLMYHPALEALRDTSELKKINANLMKPAPIDDLINDAWAVLYTDVAKKLLIPDLLGGKIDTSEDKNSPHKRPGGVSNSSTNATINSSKTQNVVGVATVPTKERPKKIGVSRREVLRRAESAVNRTTDQQRSSNIGKPSIMNMLFGSNLGLETQKDKLEPIKTDKIQKSSEIRVETVEGSAGISIENLIQAEGEEECDSDRESLYDSSGDESDLSDVPDMDDIDSASIFPNLLRKDSE</sequence>
<dbReference type="GO" id="GO:0005634">
    <property type="term" value="C:nucleus"/>
    <property type="evidence" value="ECO:0007669"/>
    <property type="project" value="UniProtKB-SubCell"/>
</dbReference>
<accession>A0A0B1P4V8</accession>
<dbReference type="OMA" id="WETWYRL"/>
<organism evidence="7 8">
    <name type="scientific">Uncinula necator</name>
    <name type="common">Grape powdery mildew</name>
    <dbReference type="NCBI Taxonomy" id="52586"/>
    <lineage>
        <taxon>Eukaryota</taxon>
        <taxon>Fungi</taxon>
        <taxon>Dikarya</taxon>
        <taxon>Ascomycota</taxon>
        <taxon>Pezizomycotina</taxon>
        <taxon>Leotiomycetes</taxon>
        <taxon>Erysiphales</taxon>
        <taxon>Erysiphaceae</taxon>
        <taxon>Erysiphe</taxon>
    </lineage>
</organism>
<gene>
    <name evidence="7" type="ORF">EV44_g0793</name>
</gene>
<dbReference type="InterPro" id="IPR033053">
    <property type="entry name" value="Hir3/CABIN1"/>
</dbReference>
<dbReference type="GO" id="GO:0000417">
    <property type="term" value="C:HIR complex"/>
    <property type="evidence" value="ECO:0007669"/>
    <property type="project" value="TreeGrafter"/>
</dbReference>
<dbReference type="PANTHER" id="PTHR15502:SF7">
    <property type="entry name" value="CALCINEURIN-BINDING PROTEIN CABIN-1"/>
    <property type="match status" value="1"/>
</dbReference>
<feature type="compositionally biased region" description="Low complexity" evidence="6">
    <location>
        <begin position="1695"/>
        <end position="1707"/>
    </location>
</feature>
<dbReference type="Proteomes" id="UP000030854">
    <property type="component" value="Unassembled WGS sequence"/>
</dbReference>
<dbReference type="HOGENOM" id="CLU_001419_0_0_1"/>
<dbReference type="EMBL" id="JNVN01001534">
    <property type="protein sequence ID" value="KHJ33278.1"/>
    <property type="molecule type" value="Genomic_DNA"/>
</dbReference>
<keyword evidence="5" id="KW-0539">Nucleus</keyword>
<evidence type="ECO:0000256" key="1">
    <source>
        <dbReference type="ARBA" id="ARBA00002687"/>
    </source>
</evidence>
<dbReference type="STRING" id="52586.A0A0B1P4V8"/>
<feature type="region of interest" description="Disordered" evidence="6">
    <location>
        <begin position="1805"/>
        <end position="1856"/>
    </location>
</feature>
<comment type="caution">
    <text evidence="7">The sequence shown here is derived from an EMBL/GenBank/DDBJ whole genome shotgun (WGS) entry which is preliminary data.</text>
</comment>
<evidence type="ECO:0000256" key="2">
    <source>
        <dbReference type="ARBA" id="ARBA00004123"/>
    </source>
</evidence>
<dbReference type="GO" id="GO:0006325">
    <property type="term" value="P:chromatin organization"/>
    <property type="evidence" value="ECO:0007669"/>
    <property type="project" value="InterPro"/>
</dbReference>
<protein>
    <recommendedName>
        <fullName evidence="4">Histone transcription regulator 3 homolog</fullName>
    </recommendedName>
</protein>